<dbReference type="AlphaFoldDB" id="A0A0R0LYJ1"/>
<dbReference type="GO" id="GO:0046856">
    <property type="term" value="P:phosphatidylinositol dephosphorylation"/>
    <property type="evidence" value="ECO:0007669"/>
    <property type="project" value="TreeGrafter"/>
</dbReference>
<reference evidence="3 4" key="1">
    <citation type="submission" date="2015-07" db="EMBL/GenBank/DDBJ databases">
        <title>The genome of Pseudoloma neurophilia, a relevant intracellular parasite of the zebrafish.</title>
        <authorList>
            <person name="Ndikumana S."/>
            <person name="Pelin A."/>
            <person name="Sanders J."/>
            <person name="Corradi N."/>
        </authorList>
    </citation>
    <scope>NUCLEOTIDE SEQUENCE [LARGE SCALE GENOMIC DNA]</scope>
    <source>
        <strain evidence="3 4">MK1</strain>
    </source>
</reference>
<evidence type="ECO:0000313" key="3">
    <source>
        <dbReference type="EMBL" id="KRH92965.1"/>
    </source>
</evidence>
<organism evidence="3 4">
    <name type="scientific">Pseudoloma neurophilia</name>
    <dbReference type="NCBI Taxonomy" id="146866"/>
    <lineage>
        <taxon>Eukaryota</taxon>
        <taxon>Fungi</taxon>
        <taxon>Fungi incertae sedis</taxon>
        <taxon>Microsporidia</taxon>
        <taxon>Pseudoloma</taxon>
    </lineage>
</organism>
<dbReference type="GO" id="GO:0043812">
    <property type="term" value="F:phosphatidylinositol-4-phosphate phosphatase activity"/>
    <property type="evidence" value="ECO:0007669"/>
    <property type="project" value="TreeGrafter"/>
</dbReference>
<name>A0A0R0LYJ1_9MICR</name>
<keyword evidence="4" id="KW-1185">Reference proteome</keyword>
<sequence>EQLSDSKQKNQSEKLDHVFLHLYNGYFNVMACSNYIYSLKSFISKERIGPRYLSRGVDHNGNVSNFIKTVYTVFSDENLSHSEMNIHTDRSELLKVIIYRGSIPLFWTQSNNLREMQVLKKDHFNSFFKHFYDNFRDYSLKNESADPSISNQIDEQQKTQTSRFLNDIDHFNQILVINLLGDKKEEKQLSNLFLKHLLNLNIKYLNFNLNKYHMDYKKMKSLFDGKLNRALNDLNNQNSDKKVIFRVNCLDCLDRTNLASFFICDHYHTLYNQTLKNSGNGNNLLDRTFLKELFKENGNILSIFNSGSNALKNELTYKEKRSIKGMLDDFYIFTKRILHDKFTDKEKLAQIEILLGRSEQIPEEVFENHEMAEFQTKSERAVDNENVVEIGSLKQEVESGDEAKSGKDIKTLKEGKSEKDIKTLKEAKSEKEGKSGKDIKTFNEGKSGKDVKTLKEAKSEKEGKTLKEAKSEKEGKTLKEGKSETKTRKSESKRDICTKQESAAVKILQDIQNLNVISCLLVTVQIHSKKDLKTFQFTPSVSTNLIILCINRMTTSLKSMILNDDTIVYEIQGFREVLKKSHFNTHTLVFIRSTNQNESSNTKSKNMTSKDLKSQMNRDSEILLSNETINIKERTFQKTRSLTKRQCLTSLTFLLSKKDLTYQITVNNVIMEKFDKPEFFLNNNIQNITGDTNMDAFDPVDTRVSILTGTFFNDPVTLFDTLDHNFIESQNNLRLAFRNLNGKEFKEYEQCLFFQFDVQIS</sequence>
<dbReference type="Proteomes" id="UP000051530">
    <property type="component" value="Unassembled WGS sequence"/>
</dbReference>
<dbReference type="InterPro" id="IPR002013">
    <property type="entry name" value="SAC_dom"/>
</dbReference>
<feature type="domain" description="SAC" evidence="2">
    <location>
        <begin position="1"/>
        <end position="307"/>
    </location>
</feature>
<dbReference type="VEuPathDB" id="MicrosporidiaDB:M153_19240002"/>
<dbReference type="PROSITE" id="PS50275">
    <property type="entry name" value="SAC"/>
    <property type="match status" value="1"/>
</dbReference>
<gene>
    <name evidence="3" type="ORF">M153_19240002</name>
</gene>
<dbReference type="PANTHER" id="PTHR45662">
    <property type="entry name" value="PHOSPHATIDYLINOSITIDE PHOSPHATASE SAC1"/>
    <property type="match status" value="1"/>
</dbReference>
<dbReference type="Pfam" id="PF02383">
    <property type="entry name" value="Syja_N"/>
    <property type="match status" value="1"/>
</dbReference>
<accession>A0A0R0LYJ1</accession>
<dbReference type="PANTHER" id="PTHR45662:SF2">
    <property type="entry name" value="PHOSPHATIDYLINOSITOL-3-PHOSPHATASE SAC1"/>
    <property type="match status" value="1"/>
</dbReference>
<dbReference type="OrthoDB" id="405996at2759"/>
<evidence type="ECO:0000313" key="4">
    <source>
        <dbReference type="Proteomes" id="UP000051530"/>
    </source>
</evidence>
<feature type="non-terminal residue" evidence="3">
    <location>
        <position position="1"/>
    </location>
</feature>
<proteinExistence type="predicted"/>
<dbReference type="GO" id="GO:0005783">
    <property type="term" value="C:endoplasmic reticulum"/>
    <property type="evidence" value="ECO:0007669"/>
    <property type="project" value="TreeGrafter"/>
</dbReference>
<protein>
    <submittedName>
        <fullName evidence="3">Inositol-1,4,5-triphosphate 5-phosphatase (Synaptojanin), INP51/INP52/INP53 family</fullName>
    </submittedName>
</protein>
<evidence type="ECO:0000256" key="1">
    <source>
        <dbReference type="SAM" id="MobiDB-lite"/>
    </source>
</evidence>
<dbReference type="EMBL" id="LGUB01000560">
    <property type="protein sequence ID" value="KRH92965.1"/>
    <property type="molecule type" value="Genomic_DNA"/>
</dbReference>
<evidence type="ECO:0000259" key="2">
    <source>
        <dbReference type="PROSITE" id="PS50275"/>
    </source>
</evidence>
<feature type="region of interest" description="Disordered" evidence="1">
    <location>
        <begin position="426"/>
        <end position="494"/>
    </location>
</feature>
<comment type="caution">
    <text evidence="3">The sequence shown here is derived from an EMBL/GenBank/DDBJ whole genome shotgun (WGS) entry which is preliminary data.</text>
</comment>